<protein>
    <submittedName>
        <fullName evidence="1">Uncharacterized protein</fullName>
    </submittedName>
</protein>
<organism evidence="1">
    <name type="scientific">uncultured Caudovirales phage</name>
    <dbReference type="NCBI Taxonomy" id="2100421"/>
    <lineage>
        <taxon>Viruses</taxon>
        <taxon>Duplodnaviria</taxon>
        <taxon>Heunggongvirae</taxon>
        <taxon>Uroviricota</taxon>
        <taxon>Caudoviricetes</taxon>
        <taxon>Peduoviridae</taxon>
        <taxon>Maltschvirus</taxon>
        <taxon>Maltschvirus maltsch</taxon>
    </lineage>
</organism>
<evidence type="ECO:0000313" key="2">
    <source>
        <dbReference type="EMBL" id="CAB4193559.1"/>
    </source>
</evidence>
<reference evidence="1" key="1">
    <citation type="submission" date="2020-05" db="EMBL/GenBank/DDBJ databases">
        <authorList>
            <person name="Chiriac C."/>
            <person name="Salcher M."/>
            <person name="Ghai R."/>
            <person name="Kavagutti S V."/>
        </authorList>
    </citation>
    <scope>NUCLEOTIDE SEQUENCE</scope>
</reference>
<dbReference type="EMBL" id="LR797075">
    <property type="protein sequence ID" value="CAB4185610.1"/>
    <property type="molecule type" value="Genomic_DNA"/>
</dbReference>
<evidence type="ECO:0000313" key="1">
    <source>
        <dbReference type="EMBL" id="CAB4185610.1"/>
    </source>
</evidence>
<dbReference type="EMBL" id="LR797197">
    <property type="protein sequence ID" value="CAB4193559.1"/>
    <property type="molecule type" value="Genomic_DNA"/>
</dbReference>
<name>A0A6J5QM36_9CAUD</name>
<accession>A0A6J5QM36</accession>
<dbReference type="EMBL" id="LR798430">
    <property type="protein sequence ID" value="CAB5231309.1"/>
    <property type="molecule type" value="Genomic_DNA"/>
</dbReference>
<dbReference type="EMBL" id="LR797450">
    <property type="protein sequence ID" value="CAB4217405.1"/>
    <property type="molecule type" value="Genomic_DNA"/>
</dbReference>
<gene>
    <name evidence="1" type="ORF">UFOVP1127_107</name>
    <name evidence="2" type="ORF">UFOVP1242_103</name>
    <name evidence="3" type="ORF">UFOVP1492_27</name>
    <name evidence="4" type="ORF">UFOVP1580_56</name>
</gene>
<evidence type="ECO:0000313" key="3">
    <source>
        <dbReference type="EMBL" id="CAB4217405.1"/>
    </source>
</evidence>
<sequence length="217" mass="24175">MTLAERLIAYMVRKGYQIDRVPGQKNIIYAEGCDPSGKSNPDRLDEWNDMRYVVEFDAAGVPQLVHAGIATTEPGRLATLDPNAARRGGVARVPFGQFKVWQLGFHKKGVLRETHPALVQALPFNVYRDALKRGIRQGTLSPAWGINQHSTRLQYKGGPVANWSEGCMVEKDFESHLLFIALCKADIRYQADKDYIFASTIIAGDDLEKEFPIALAA</sequence>
<evidence type="ECO:0000313" key="4">
    <source>
        <dbReference type="EMBL" id="CAB5231309.1"/>
    </source>
</evidence>
<proteinExistence type="predicted"/>